<proteinExistence type="predicted"/>
<protein>
    <submittedName>
        <fullName evidence="2">Uncharacterized protein</fullName>
    </submittedName>
</protein>
<feature type="signal peptide" evidence="1">
    <location>
        <begin position="1"/>
        <end position="18"/>
    </location>
</feature>
<sequence>MPARLLVAVAAAVAAAAARVFEVVEAVEGVEGIEGGGGGLRCTVEDADVVFEPRPTTPFAELVATEGGLDAVLRRVSVDALVAHANLTFSYSADGFRVLYGGAPLVEATEAAATEADRLQAFPHFSYHRHAFRPRAERAKEAEEKTKGAAPPTSACVFEAAEAVERCVGAPARRVERGLHGRTRRFAASPAGLVAFRVQEAVAFNASRALRLRRLREGRCLRDASKTAVVDVFGVCLPRAGEDAPDCLVLSVHPWDDECGRDVVLGCDALCGIAELYDDARDAWEAAVLRCGLGRPDESV</sequence>
<dbReference type="Proteomes" id="UP000315496">
    <property type="component" value="Chromosome 4"/>
</dbReference>
<reference evidence="2 3" key="1">
    <citation type="submission" date="2019-05" db="EMBL/GenBank/DDBJ databases">
        <title>The compact genome of Giardia muris reveals important steps in the evolution of intestinal protozoan parasites.</title>
        <authorList>
            <person name="Xu F."/>
            <person name="Jimenez-Gonzalez A."/>
            <person name="Einarsson E."/>
            <person name="Astvaldsson A."/>
            <person name="Peirasmaki D."/>
            <person name="Eckmann L."/>
            <person name="Andersson J.O."/>
            <person name="Svard S.G."/>
            <person name="Jerlstrom-Hultqvist J."/>
        </authorList>
    </citation>
    <scope>NUCLEOTIDE SEQUENCE [LARGE SCALE GENOMIC DNA]</scope>
    <source>
        <strain evidence="2 3">Roberts-Thomson</strain>
    </source>
</reference>
<evidence type="ECO:0000256" key="1">
    <source>
        <dbReference type="SAM" id="SignalP"/>
    </source>
</evidence>
<keyword evidence="3" id="KW-1185">Reference proteome</keyword>
<evidence type="ECO:0000313" key="2">
    <source>
        <dbReference type="EMBL" id="TNJ26862.1"/>
    </source>
</evidence>
<feature type="chain" id="PRO_5021296530" evidence="1">
    <location>
        <begin position="19"/>
        <end position="300"/>
    </location>
</feature>
<keyword evidence="1" id="KW-0732">Signal</keyword>
<dbReference type="VEuPathDB" id="GiardiaDB:GMRT_10559"/>
<dbReference type="AlphaFoldDB" id="A0A4Z1SME3"/>
<organism evidence="2 3">
    <name type="scientific">Giardia muris</name>
    <dbReference type="NCBI Taxonomy" id="5742"/>
    <lineage>
        <taxon>Eukaryota</taxon>
        <taxon>Metamonada</taxon>
        <taxon>Diplomonadida</taxon>
        <taxon>Hexamitidae</taxon>
        <taxon>Giardiinae</taxon>
        <taxon>Giardia</taxon>
    </lineage>
</organism>
<comment type="caution">
    <text evidence="2">The sequence shown here is derived from an EMBL/GenBank/DDBJ whole genome shotgun (WGS) entry which is preliminary data.</text>
</comment>
<name>A0A4Z1SME3_GIAMU</name>
<accession>A0A4Z1SME3</accession>
<evidence type="ECO:0000313" key="3">
    <source>
        <dbReference type="Proteomes" id="UP000315496"/>
    </source>
</evidence>
<gene>
    <name evidence="2" type="ORF">GMRT_10559</name>
</gene>
<dbReference type="EMBL" id="VDLU01000004">
    <property type="protein sequence ID" value="TNJ26862.1"/>
    <property type="molecule type" value="Genomic_DNA"/>
</dbReference>